<dbReference type="AlphaFoldDB" id="A0A164XRD2"/>
<reference evidence="1 2" key="1">
    <citation type="submission" date="2016-03" db="EMBL/GenBank/DDBJ databases">
        <title>EvidentialGene: Evidence-directed Construction of Genes on Genomes.</title>
        <authorList>
            <person name="Gilbert D.G."/>
            <person name="Choi J.-H."/>
            <person name="Mockaitis K."/>
            <person name="Colbourne J."/>
            <person name="Pfrender M."/>
        </authorList>
    </citation>
    <scope>NUCLEOTIDE SEQUENCE [LARGE SCALE GENOMIC DNA]</scope>
    <source>
        <strain evidence="1 2">Xinb3</strain>
        <tissue evidence="1">Complete organism</tissue>
    </source>
</reference>
<keyword evidence="2" id="KW-1185">Reference proteome</keyword>
<dbReference type="EMBL" id="LRGB01000944">
    <property type="protein sequence ID" value="KZS14497.1"/>
    <property type="molecule type" value="Genomic_DNA"/>
</dbReference>
<proteinExistence type="predicted"/>
<organism evidence="1 2">
    <name type="scientific">Daphnia magna</name>
    <dbReference type="NCBI Taxonomy" id="35525"/>
    <lineage>
        <taxon>Eukaryota</taxon>
        <taxon>Metazoa</taxon>
        <taxon>Ecdysozoa</taxon>
        <taxon>Arthropoda</taxon>
        <taxon>Crustacea</taxon>
        <taxon>Branchiopoda</taxon>
        <taxon>Diplostraca</taxon>
        <taxon>Cladocera</taxon>
        <taxon>Anomopoda</taxon>
        <taxon>Daphniidae</taxon>
        <taxon>Daphnia</taxon>
    </lineage>
</organism>
<evidence type="ECO:0000313" key="2">
    <source>
        <dbReference type="Proteomes" id="UP000076858"/>
    </source>
</evidence>
<protein>
    <submittedName>
        <fullName evidence="1">Uncharacterized protein</fullName>
    </submittedName>
</protein>
<comment type="caution">
    <text evidence="1">The sequence shown here is derived from an EMBL/GenBank/DDBJ whole genome shotgun (WGS) entry which is preliminary data.</text>
</comment>
<sequence>MNGSLGRERLVRTLPPPVPVFTTSLAIHSFGRRKKKIMKQDYIQIFCFVQN</sequence>
<evidence type="ECO:0000313" key="1">
    <source>
        <dbReference type="EMBL" id="KZS14497.1"/>
    </source>
</evidence>
<accession>A0A164XRD2</accession>
<dbReference type="Proteomes" id="UP000076858">
    <property type="component" value="Unassembled WGS sequence"/>
</dbReference>
<gene>
    <name evidence="1" type="ORF">APZ42_019838</name>
</gene>
<name>A0A164XRD2_9CRUS</name>